<dbReference type="Pfam" id="PF13237">
    <property type="entry name" value="Fer4_10"/>
    <property type="match status" value="1"/>
</dbReference>
<keyword evidence="3" id="KW-0004">4Fe-4S</keyword>
<dbReference type="GO" id="GO:0016491">
    <property type="term" value="F:oxidoreductase activity"/>
    <property type="evidence" value="ECO:0007669"/>
    <property type="project" value="UniProtKB-KW"/>
</dbReference>
<evidence type="ECO:0000256" key="5">
    <source>
        <dbReference type="ARBA" id="ARBA00022827"/>
    </source>
</evidence>
<dbReference type="Pfam" id="PF07992">
    <property type="entry name" value="Pyr_redox_2"/>
    <property type="match status" value="2"/>
</dbReference>
<evidence type="ECO:0000256" key="7">
    <source>
        <dbReference type="ARBA" id="ARBA00023004"/>
    </source>
</evidence>
<dbReference type="SUPFAM" id="SSF54862">
    <property type="entry name" value="4Fe-4S ferredoxins"/>
    <property type="match status" value="2"/>
</dbReference>
<evidence type="ECO:0000256" key="2">
    <source>
        <dbReference type="ARBA" id="ARBA00006561"/>
    </source>
</evidence>
<dbReference type="PANTHER" id="PTHR43498:SF1">
    <property type="entry name" value="COB--COM HETERODISULFIDE REDUCTASE IRON-SULFUR SUBUNIT A"/>
    <property type="match status" value="1"/>
</dbReference>
<dbReference type="PROSITE" id="PS00198">
    <property type="entry name" value="4FE4S_FER_1"/>
    <property type="match status" value="4"/>
</dbReference>
<dbReference type="Gene3D" id="3.30.70.20">
    <property type="match status" value="2"/>
</dbReference>
<comment type="caution">
    <text evidence="11">The sequence shown here is derived from an EMBL/GenBank/DDBJ whole genome shotgun (WGS) entry which is preliminary data.</text>
</comment>
<dbReference type="PROSITE" id="PS51085">
    <property type="entry name" value="2FE2S_FER_2"/>
    <property type="match status" value="1"/>
</dbReference>
<dbReference type="InterPro" id="IPR001041">
    <property type="entry name" value="2Fe-2S_ferredoxin-type"/>
</dbReference>
<keyword evidence="5" id="KW-0274">FAD</keyword>
<dbReference type="GO" id="GO:0051539">
    <property type="term" value="F:4 iron, 4 sulfur cluster binding"/>
    <property type="evidence" value="ECO:0007669"/>
    <property type="project" value="UniProtKB-KW"/>
</dbReference>
<feature type="domain" description="4Fe-4S ferredoxin-type" evidence="10">
    <location>
        <begin position="1001"/>
        <end position="1030"/>
    </location>
</feature>
<dbReference type="InterPro" id="IPR023753">
    <property type="entry name" value="FAD/NAD-binding_dom"/>
</dbReference>
<evidence type="ECO:0000256" key="3">
    <source>
        <dbReference type="ARBA" id="ARBA00022485"/>
    </source>
</evidence>
<reference evidence="11 12" key="1">
    <citation type="submission" date="2020-08" db="EMBL/GenBank/DDBJ databases">
        <title>Bridging the membrane lipid divide: bacteria of the FCB group superphylum have the potential to synthesize archaeal ether lipids.</title>
        <authorList>
            <person name="Villanueva L."/>
            <person name="Von Meijenfeldt F.A.B."/>
            <person name="Westbye A.B."/>
            <person name="Yadav S."/>
            <person name="Hopmans E.C."/>
            <person name="Dutilh B.E."/>
            <person name="Sinninghe Damste J.S."/>
        </authorList>
    </citation>
    <scope>NUCLEOTIDE SEQUENCE [LARGE SCALE GENOMIC DNA]</scope>
    <source>
        <strain evidence="11">NIOZ-UU30</strain>
    </source>
</reference>
<organism evidence="11 12">
    <name type="scientific">Candidatus Desulfatibia profunda</name>
    <dbReference type="NCBI Taxonomy" id="2841695"/>
    <lineage>
        <taxon>Bacteria</taxon>
        <taxon>Pseudomonadati</taxon>
        <taxon>Thermodesulfobacteriota</taxon>
        <taxon>Desulfobacteria</taxon>
        <taxon>Desulfobacterales</taxon>
        <taxon>Desulfobacterales incertae sedis</taxon>
        <taxon>Candidatus Desulfatibia</taxon>
    </lineage>
</organism>
<dbReference type="InterPro" id="IPR017900">
    <property type="entry name" value="4Fe4S_Fe_S_CS"/>
</dbReference>
<evidence type="ECO:0000256" key="6">
    <source>
        <dbReference type="ARBA" id="ARBA00023002"/>
    </source>
</evidence>
<feature type="domain" description="4Fe-4S ferredoxin-type" evidence="10">
    <location>
        <begin position="1032"/>
        <end position="1061"/>
    </location>
</feature>
<keyword evidence="5" id="KW-0285">Flavoprotein</keyword>
<keyword evidence="7" id="KW-0408">Iron</keyword>
<evidence type="ECO:0000256" key="4">
    <source>
        <dbReference type="ARBA" id="ARBA00022723"/>
    </source>
</evidence>
<evidence type="ECO:0000313" key="12">
    <source>
        <dbReference type="Proteomes" id="UP000603434"/>
    </source>
</evidence>
<gene>
    <name evidence="11" type="ORF">H8E23_14990</name>
</gene>
<name>A0A8J6NWE0_9BACT</name>
<protein>
    <submittedName>
        <fullName evidence="11">FAD-dependent oxidoreductase</fullName>
    </submittedName>
</protein>
<sequence>MVTFKLNGKKVQGEEGQYILQVAEKYGVEIPTLCHHKALEPAGMCRLCTVELFDGRRTRFVTACNYPIWEGMEVKTDTETVHEGRKLIVELLLARCPDVPIIKKLAAGYGIEEPRFSKEDDDCILCGLCTRICEKMGNNAIGMTGRGVEMKVTTPFQDQTEACLACGACVSVCPTGHIKLADITKHAVKPIPSEYDAGLAPRKPIYVPYAQAVPNTPVIDRSLCVYFKTGGCRICAELCPVNAINHSQEDETIELDVGSIILAPGFQAFDPSRFDTYGYAKLPNVVTALEFERILSATGPFMGHLVRPSDKKEPKKIAWLQCVGSRDLNRCDNAYCSSVCCMYAIKQTVIATEHSHDPLDCAVFYMDMRTHGKDFDRYLENARDKGIRFIRSRVHTVSPVTGNDDLCVRYIEEDGTIKEEVFDMFVLSVGLEISQDVVDLSKRLGVALDDYRFIEAGTFNPVATSVPGIFACGVFTGPKDIPYSVMEASAAACAATLELASARNTQTKTLELPPEKDVREEPPKIGVFVCNCGINIGGVVRVPEVVEYAKALPNVVYAGENLFTCSQDTQDNIAQVIEQQGLNRVIVAACSPKTHEPLFQETLISAGLNKYLFEMANIRNQDSWVHSGNPDAATQKAKDLVRMAVAKANLLIPLSQTDLPVTQSALVVGGGIAGMTAAVALAKQGFPVDLVERSDVLGGNALMLNKTVQNEDVRAYVAELAKAVQSDDRITVHTGTTITGVDGFIGNFKTELRNGSSSKTVEHGVAVLATGAKEYKPTEYLYGEHPAVMTHLELDELFKNDDSRIQQAENVVFIQCVGSRDDQHPYCSKVCCTHSVKCALDFKKKNPEVNVYVLYRDLRTYGKKENLYRQARDAGILFFTYSKDDKPVVRPEGDQVTVEFTDRIIHRKLSVTADMLCLATAIVSHRDLTLAQFFKVPLDTDGWFLEAHQKLRPVDFANDGVFLCGMAHYPKPIEESVAQAQAAAARAVTVLAMETIKVGGIVSHINSELCSGCLGCIKVCPYNAIDFNKQKYVAEVNPALCKGCGACAAACPSEAPLLMGFNNNQIYAQIKSALSA</sequence>
<feature type="domain" description="4Fe-4S ferredoxin-type" evidence="10">
    <location>
        <begin position="114"/>
        <end position="146"/>
    </location>
</feature>
<dbReference type="PANTHER" id="PTHR43498">
    <property type="entry name" value="FERREDOXIN:COB-COM HETERODISULFIDE REDUCTASE SUBUNIT A"/>
    <property type="match status" value="1"/>
</dbReference>
<dbReference type="SUPFAM" id="SSF54292">
    <property type="entry name" value="2Fe-2S ferredoxin-like"/>
    <property type="match status" value="1"/>
</dbReference>
<evidence type="ECO:0000259" key="10">
    <source>
        <dbReference type="PROSITE" id="PS51379"/>
    </source>
</evidence>
<proteinExistence type="inferred from homology"/>
<dbReference type="InterPro" id="IPR017896">
    <property type="entry name" value="4Fe4S_Fe-S-bd"/>
</dbReference>
<dbReference type="Gene3D" id="3.50.50.60">
    <property type="entry name" value="FAD/NAD(P)-binding domain"/>
    <property type="match status" value="3"/>
</dbReference>
<comment type="similarity">
    <text evidence="2">Belongs to the HdrA family.</text>
</comment>
<comment type="cofactor">
    <cofactor evidence="1">
        <name>FAD</name>
        <dbReference type="ChEBI" id="CHEBI:57692"/>
    </cofactor>
</comment>
<feature type="domain" description="4Fe-4S ferredoxin-type" evidence="10">
    <location>
        <begin position="153"/>
        <end position="183"/>
    </location>
</feature>
<feature type="domain" description="4Fe-4S ferredoxin-type" evidence="10">
    <location>
        <begin position="215"/>
        <end position="249"/>
    </location>
</feature>
<evidence type="ECO:0000259" key="9">
    <source>
        <dbReference type="PROSITE" id="PS51085"/>
    </source>
</evidence>
<dbReference type="CDD" id="cd00207">
    <property type="entry name" value="fer2"/>
    <property type="match status" value="1"/>
</dbReference>
<dbReference type="GO" id="GO:0046872">
    <property type="term" value="F:metal ion binding"/>
    <property type="evidence" value="ECO:0007669"/>
    <property type="project" value="UniProtKB-KW"/>
</dbReference>
<evidence type="ECO:0000313" key="11">
    <source>
        <dbReference type="EMBL" id="MBC8362689.1"/>
    </source>
</evidence>
<dbReference type="SUPFAM" id="SSF51905">
    <property type="entry name" value="FAD/NAD(P)-binding domain"/>
    <property type="match status" value="2"/>
</dbReference>
<dbReference type="InterPro" id="IPR036188">
    <property type="entry name" value="FAD/NAD-bd_sf"/>
</dbReference>
<keyword evidence="6" id="KW-0560">Oxidoreductase</keyword>
<dbReference type="Proteomes" id="UP000603434">
    <property type="component" value="Unassembled WGS sequence"/>
</dbReference>
<dbReference type="AlphaFoldDB" id="A0A8J6NWE0"/>
<keyword evidence="4" id="KW-0479">Metal-binding</keyword>
<feature type="domain" description="2Fe-2S ferredoxin-type" evidence="9">
    <location>
        <begin position="1"/>
        <end position="80"/>
    </location>
</feature>
<dbReference type="InterPro" id="IPR039650">
    <property type="entry name" value="HdrA-like"/>
</dbReference>
<dbReference type="PROSITE" id="PS51379">
    <property type="entry name" value="4FE4S_FER_2"/>
    <property type="match status" value="5"/>
</dbReference>
<accession>A0A8J6NWE0</accession>
<dbReference type="Pfam" id="PF13510">
    <property type="entry name" value="Fer2_4"/>
    <property type="match status" value="1"/>
</dbReference>
<evidence type="ECO:0000256" key="8">
    <source>
        <dbReference type="ARBA" id="ARBA00023014"/>
    </source>
</evidence>
<dbReference type="EMBL" id="JACNJH010000210">
    <property type="protein sequence ID" value="MBC8362689.1"/>
    <property type="molecule type" value="Genomic_DNA"/>
</dbReference>
<dbReference type="Pfam" id="PF12838">
    <property type="entry name" value="Fer4_7"/>
    <property type="match status" value="1"/>
</dbReference>
<keyword evidence="8" id="KW-0411">Iron-sulfur</keyword>
<dbReference type="InterPro" id="IPR036010">
    <property type="entry name" value="2Fe-2S_ferredoxin-like_sf"/>
</dbReference>
<dbReference type="Gene3D" id="3.10.20.740">
    <property type="match status" value="1"/>
</dbReference>
<evidence type="ECO:0000256" key="1">
    <source>
        <dbReference type="ARBA" id="ARBA00001974"/>
    </source>
</evidence>